<dbReference type="GO" id="GO:0005654">
    <property type="term" value="C:nucleoplasm"/>
    <property type="evidence" value="ECO:0007669"/>
    <property type="project" value="Ensembl"/>
</dbReference>
<evidence type="ECO:0000256" key="7">
    <source>
        <dbReference type="ARBA" id="ARBA00025037"/>
    </source>
</evidence>
<evidence type="ECO:0000256" key="6">
    <source>
        <dbReference type="ARBA" id="ARBA00023242"/>
    </source>
</evidence>
<comment type="similarity">
    <text evidence="3">Belongs to the CSN7/EIF3M family. CSN7 subfamily.</text>
</comment>
<dbReference type="GO" id="GO:0010387">
    <property type="term" value="P:COP9 signalosome assembly"/>
    <property type="evidence" value="ECO:0007669"/>
    <property type="project" value="InterPro"/>
</dbReference>
<feature type="domain" description="PCI" evidence="8">
    <location>
        <begin position="1"/>
        <end position="159"/>
    </location>
</feature>
<dbReference type="GO" id="GO:0008180">
    <property type="term" value="C:COP9 signalosome"/>
    <property type="evidence" value="ECO:0007669"/>
    <property type="project" value="UniProtKB-KW"/>
</dbReference>
<name>A0A2K6GB06_PROCO</name>
<gene>
    <name evidence="9" type="primary">COPS7A</name>
</gene>
<evidence type="ECO:0000256" key="3">
    <source>
        <dbReference type="ARBA" id="ARBA00008482"/>
    </source>
</evidence>
<dbReference type="Proteomes" id="UP000233160">
    <property type="component" value="Unassembled WGS sequence"/>
</dbReference>
<dbReference type="GO" id="GO:0005829">
    <property type="term" value="C:cytosol"/>
    <property type="evidence" value="ECO:0007669"/>
    <property type="project" value="Ensembl"/>
</dbReference>
<keyword evidence="4" id="KW-0963">Cytoplasm</keyword>
<dbReference type="PROSITE" id="PS50250">
    <property type="entry name" value="PCI"/>
    <property type="match status" value="1"/>
</dbReference>
<dbReference type="PANTHER" id="PTHR15350:SF7">
    <property type="entry name" value="COP9 SIGNALOSOME COMPLEX SUBUNIT 7A"/>
    <property type="match status" value="1"/>
</dbReference>
<evidence type="ECO:0000259" key="8">
    <source>
        <dbReference type="PROSITE" id="PS50250"/>
    </source>
</evidence>
<evidence type="ECO:0000313" key="9">
    <source>
        <dbReference type="Ensembl" id="ENSPCOP00000023423.1"/>
    </source>
</evidence>
<dbReference type="InterPro" id="IPR000717">
    <property type="entry name" value="PCI_dom"/>
</dbReference>
<protein>
    <submittedName>
        <fullName evidence="9">COP9 signalosome subunit 7A</fullName>
    </submittedName>
</protein>
<comment type="function">
    <text evidence="7">Component of the COP9 signalosome complex (CSN), a complex involved in various cellular and developmental processes. The CSN complex is an essential regulator of the ubiquitin (Ubl) conjugation pathway by mediating the deneddylation of the cullin subunits of SCF-type E3 ligase complexes, leading to decrease the Ubl ligase activity of SCF-type complexes such as SCF, CSA or DDB2. The complex is also involved in phosphorylation of p53/TP53, JUN, I-kappa-B-alpha/NFKBIA, ITPK1 and IRF8/ICSBP, possibly via its association with CK2 and PKD kinases. CSN-dependent phosphorylation of TP53 and JUN promotes and protects degradation by the Ubl system, respectively.</text>
</comment>
<reference evidence="9" key="1">
    <citation type="submission" date="2025-08" db="UniProtKB">
        <authorList>
            <consortium name="Ensembl"/>
        </authorList>
    </citation>
    <scope>IDENTIFICATION</scope>
</reference>
<dbReference type="GeneTree" id="ENSGT00940000159873"/>
<keyword evidence="5" id="KW-0736">Signalosome</keyword>
<reference evidence="9" key="2">
    <citation type="submission" date="2025-09" db="UniProtKB">
        <authorList>
            <consortium name="Ensembl"/>
        </authorList>
    </citation>
    <scope>IDENTIFICATION</scope>
</reference>
<dbReference type="AlphaFoldDB" id="A0A2K6GB06"/>
<evidence type="ECO:0000313" key="10">
    <source>
        <dbReference type="Proteomes" id="UP000233160"/>
    </source>
</evidence>
<proteinExistence type="inferred from homology"/>
<organism evidence="9 10">
    <name type="scientific">Propithecus coquereli</name>
    <name type="common">Coquerel's sifaka</name>
    <name type="synonym">Propithecus verreauxi coquereli</name>
    <dbReference type="NCBI Taxonomy" id="379532"/>
    <lineage>
        <taxon>Eukaryota</taxon>
        <taxon>Metazoa</taxon>
        <taxon>Chordata</taxon>
        <taxon>Craniata</taxon>
        <taxon>Vertebrata</taxon>
        <taxon>Euteleostomi</taxon>
        <taxon>Mammalia</taxon>
        <taxon>Eutheria</taxon>
        <taxon>Euarchontoglires</taxon>
        <taxon>Primates</taxon>
        <taxon>Strepsirrhini</taxon>
        <taxon>Lemuriformes</taxon>
        <taxon>Indriidae</taxon>
        <taxon>Propithecus</taxon>
    </lineage>
</organism>
<dbReference type="InterPro" id="IPR041481">
    <property type="entry name" value="CSN7_helixI"/>
</dbReference>
<accession>A0A2K6GB06</accession>
<comment type="subcellular location">
    <subcellularLocation>
        <location evidence="2">Cytoplasm</location>
    </subcellularLocation>
    <subcellularLocation>
        <location evidence="1">Nucleus</location>
    </subcellularLocation>
</comment>
<dbReference type="Pfam" id="PF18392">
    <property type="entry name" value="CSN7a_helixI"/>
    <property type="match status" value="1"/>
</dbReference>
<dbReference type="PANTHER" id="PTHR15350">
    <property type="entry name" value="COP9 SIGNALOSOME COMPLEX SUBUNIT 7/DENDRITIC CELL PROTEIN GA17"/>
    <property type="match status" value="1"/>
</dbReference>
<evidence type="ECO:0000256" key="4">
    <source>
        <dbReference type="ARBA" id="ARBA00022490"/>
    </source>
</evidence>
<dbReference type="STRING" id="379532.ENSPCOP00000023423"/>
<dbReference type="Ensembl" id="ENSPCOT00000034101.1">
    <property type="protein sequence ID" value="ENSPCOP00000023423.1"/>
    <property type="gene ID" value="ENSPCOG00000023849.1"/>
</dbReference>
<dbReference type="Pfam" id="PF22061">
    <property type="entry name" value="CSN7_HB_subdom"/>
    <property type="match status" value="1"/>
</dbReference>
<dbReference type="Pfam" id="PF01399">
    <property type="entry name" value="PCI"/>
    <property type="match status" value="1"/>
</dbReference>
<dbReference type="InterPro" id="IPR045237">
    <property type="entry name" value="COPS7/eIF3m"/>
</dbReference>
<keyword evidence="10" id="KW-1185">Reference proteome</keyword>
<dbReference type="GO" id="GO:0000338">
    <property type="term" value="P:protein deneddylation"/>
    <property type="evidence" value="ECO:0007669"/>
    <property type="project" value="Ensembl"/>
</dbReference>
<evidence type="ECO:0000256" key="1">
    <source>
        <dbReference type="ARBA" id="ARBA00004123"/>
    </source>
</evidence>
<sequence>MSAEVKVTGQNQEQFLLLAKSAKGAALATLIHQVLEAPGVYVFGELLDMPNVRELAESDFASTFRLLTVFAYGTYADYLAEARNLPPLTEAQKNKLRHLSVVTLAAKVKCIPYAVLLEALALRNVRQLEDLVIEAVYADVLRGSLDQRNQRLEVDYSIGRDIQRQDLSAIARTLQEWCVGCEVVLSGIEEQVSRANQHKEQQLGLKQQIESEAPRECQDLVQVELKGLSFLPWGCGVPAACLPLRSPQRAFLCPWPADNPRFMTLHLPHPQYRSHLL</sequence>
<keyword evidence="6" id="KW-0539">Nucleus</keyword>
<dbReference type="SMART" id="SM00088">
    <property type="entry name" value="PINT"/>
    <property type="match status" value="1"/>
</dbReference>
<evidence type="ECO:0000256" key="2">
    <source>
        <dbReference type="ARBA" id="ARBA00004496"/>
    </source>
</evidence>
<evidence type="ECO:0000256" key="5">
    <source>
        <dbReference type="ARBA" id="ARBA00022790"/>
    </source>
</evidence>